<dbReference type="HOGENOM" id="CLU_1704120_0_0_1"/>
<name>A0A066XUI3_COLSU</name>
<protein>
    <submittedName>
        <fullName evidence="1">Uncharacterized protein</fullName>
    </submittedName>
</protein>
<reference evidence="2" key="1">
    <citation type="journal article" date="2014" name="Genome Announc.">
        <title>Draft genome sequence of Colletotrichum sublineola, a destructive pathogen of cultivated sorghum.</title>
        <authorList>
            <person name="Baroncelli R."/>
            <person name="Sanz-Martin J.M."/>
            <person name="Rech G.E."/>
            <person name="Sukno S.A."/>
            <person name="Thon M.R."/>
        </authorList>
    </citation>
    <scope>NUCLEOTIDE SEQUENCE [LARGE SCALE GENOMIC DNA]</scope>
    <source>
        <strain evidence="2">TX430BB</strain>
    </source>
</reference>
<evidence type="ECO:0000313" key="1">
    <source>
        <dbReference type="EMBL" id="KDN69421.1"/>
    </source>
</evidence>
<keyword evidence="2" id="KW-1185">Reference proteome</keyword>
<gene>
    <name evidence="1" type="ORF">CSUB01_05338</name>
</gene>
<proteinExistence type="predicted"/>
<comment type="caution">
    <text evidence="1">The sequence shown here is derived from an EMBL/GenBank/DDBJ whole genome shotgun (WGS) entry which is preliminary data.</text>
</comment>
<organism evidence="1 2">
    <name type="scientific">Colletotrichum sublineola</name>
    <name type="common">Sorghum anthracnose fungus</name>
    <dbReference type="NCBI Taxonomy" id="1173701"/>
    <lineage>
        <taxon>Eukaryota</taxon>
        <taxon>Fungi</taxon>
        <taxon>Dikarya</taxon>
        <taxon>Ascomycota</taxon>
        <taxon>Pezizomycotina</taxon>
        <taxon>Sordariomycetes</taxon>
        <taxon>Hypocreomycetidae</taxon>
        <taxon>Glomerellales</taxon>
        <taxon>Glomerellaceae</taxon>
        <taxon>Colletotrichum</taxon>
        <taxon>Colletotrichum graminicola species complex</taxon>
    </lineage>
</organism>
<evidence type="ECO:0000313" key="2">
    <source>
        <dbReference type="Proteomes" id="UP000027238"/>
    </source>
</evidence>
<accession>A0A066XUI3</accession>
<sequence length="154" mass="16903">MATTPSLPMVPFISSFQPVLRQACWLRQSTLAGDMRGHAGRLCSSEGRQTLTLIQCHGNAAGPPSKNLQVFGLAEQFHFPGEHIPTSAPPIDRGRYTAAFSMTTSPDDVALECIDVAETKHENLGDRRLVFFITIVEARLDLHYLGFNIHVTGI</sequence>
<dbReference type="EMBL" id="JMSE01000514">
    <property type="protein sequence ID" value="KDN69421.1"/>
    <property type="molecule type" value="Genomic_DNA"/>
</dbReference>
<dbReference type="Proteomes" id="UP000027238">
    <property type="component" value="Unassembled WGS sequence"/>
</dbReference>
<dbReference type="AlphaFoldDB" id="A0A066XUI3"/>